<dbReference type="InterPro" id="IPR011006">
    <property type="entry name" value="CheY-like_superfamily"/>
</dbReference>
<proteinExistence type="predicted"/>
<accession>I3ZEH7</accession>
<dbReference type="KEGG" id="trs:Terro_1336"/>
<sequence>MVGSRPVNYWYRTYAFESWPSPEPGLRLQTERPTHMSPLPPDPSAKSILHICAREMLRPLRDQILRLSGFFVDSTLSTAEGLSLFWGKHYDLVLIDVEGEHKVSDAEEMCSEIKTAQPDQMVAFVCNWRVAIMTDCPDEILRTEFDPQRFVSGVKGMITEAS</sequence>
<dbReference type="Gene3D" id="3.40.50.2300">
    <property type="match status" value="1"/>
</dbReference>
<name>I3ZEH7_TERRK</name>
<reference evidence="1 2" key="1">
    <citation type="submission" date="2012-06" db="EMBL/GenBank/DDBJ databases">
        <title>Complete genome of Terriglobus roseus DSM 18391.</title>
        <authorList>
            <consortium name="US DOE Joint Genome Institute (JGI-PGF)"/>
            <person name="Lucas S."/>
            <person name="Copeland A."/>
            <person name="Lapidus A."/>
            <person name="Glavina del Rio T."/>
            <person name="Dalin E."/>
            <person name="Tice H."/>
            <person name="Bruce D."/>
            <person name="Goodwin L."/>
            <person name="Pitluck S."/>
            <person name="Peters L."/>
            <person name="Mikhailova N."/>
            <person name="Munk A.C.C."/>
            <person name="Kyrpides N."/>
            <person name="Mavromatis K."/>
            <person name="Ivanova N."/>
            <person name="Brettin T."/>
            <person name="Detter J.C."/>
            <person name="Han C."/>
            <person name="Larimer F."/>
            <person name="Land M."/>
            <person name="Hauser L."/>
            <person name="Markowitz V."/>
            <person name="Cheng J.-F."/>
            <person name="Hugenholtz P."/>
            <person name="Woyke T."/>
            <person name="Wu D."/>
            <person name="Brambilla E."/>
            <person name="Klenk H.-P."/>
            <person name="Eisen J.A."/>
        </authorList>
    </citation>
    <scope>NUCLEOTIDE SEQUENCE [LARGE SCALE GENOMIC DNA]</scope>
    <source>
        <strain evidence="2">DSM 18391 / NRRL B-41598 / KBS 63</strain>
    </source>
</reference>
<dbReference type="STRING" id="926566.Terro_1336"/>
<keyword evidence="2" id="KW-1185">Reference proteome</keyword>
<evidence type="ECO:0000313" key="2">
    <source>
        <dbReference type="Proteomes" id="UP000006056"/>
    </source>
</evidence>
<dbReference type="HOGENOM" id="CLU_138598_0_0_0"/>
<evidence type="ECO:0000313" key="1">
    <source>
        <dbReference type="EMBL" id="AFL87645.1"/>
    </source>
</evidence>
<dbReference type="SUPFAM" id="SSF52172">
    <property type="entry name" value="CheY-like"/>
    <property type="match status" value="1"/>
</dbReference>
<dbReference type="EMBL" id="CP003379">
    <property type="protein sequence ID" value="AFL87645.1"/>
    <property type="molecule type" value="Genomic_DNA"/>
</dbReference>
<organism evidence="1 2">
    <name type="scientific">Terriglobus roseus (strain DSM 18391 / NRRL B-41598 / KBS 63)</name>
    <dbReference type="NCBI Taxonomy" id="926566"/>
    <lineage>
        <taxon>Bacteria</taxon>
        <taxon>Pseudomonadati</taxon>
        <taxon>Acidobacteriota</taxon>
        <taxon>Terriglobia</taxon>
        <taxon>Terriglobales</taxon>
        <taxon>Acidobacteriaceae</taxon>
        <taxon>Terriglobus</taxon>
    </lineage>
</organism>
<dbReference type="AlphaFoldDB" id="I3ZEH7"/>
<dbReference type="Proteomes" id="UP000006056">
    <property type="component" value="Chromosome"/>
</dbReference>
<gene>
    <name evidence="1" type="ordered locus">Terro_1336</name>
</gene>
<protein>
    <submittedName>
        <fullName evidence="1">Response regulator containing a CheY-like receiver domain and an HD-GYP domain</fullName>
    </submittedName>
</protein>
<dbReference type="eggNOG" id="COG3706">
    <property type="taxonomic scope" value="Bacteria"/>
</dbReference>